<accession>A0ACC1JYF6</accession>
<comment type="caution">
    <text evidence="1">The sequence shown here is derived from an EMBL/GenBank/DDBJ whole genome shotgun (WGS) entry which is preliminary data.</text>
</comment>
<gene>
    <name evidence="1" type="ORF">IWQ57_003020</name>
</gene>
<feature type="non-terminal residue" evidence="1">
    <location>
        <position position="621"/>
    </location>
</feature>
<evidence type="ECO:0000313" key="1">
    <source>
        <dbReference type="EMBL" id="KAJ2769633.1"/>
    </source>
</evidence>
<keyword evidence="2" id="KW-1185">Reference proteome</keyword>
<dbReference type="Proteomes" id="UP001140234">
    <property type="component" value="Unassembled WGS sequence"/>
</dbReference>
<name>A0ACC1JYF6_9FUNG</name>
<organism evidence="1 2">
    <name type="scientific">Coemansia nantahalensis</name>
    <dbReference type="NCBI Taxonomy" id="2789366"/>
    <lineage>
        <taxon>Eukaryota</taxon>
        <taxon>Fungi</taxon>
        <taxon>Fungi incertae sedis</taxon>
        <taxon>Zoopagomycota</taxon>
        <taxon>Kickxellomycotina</taxon>
        <taxon>Kickxellomycetes</taxon>
        <taxon>Kickxellales</taxon>
        <taxon>Kickxellaceae</taxon>
        <taxon>Coemansia</taxon>
    </lineage>
</organism>
<proteinExistence type="predicted"/>
<dbReference type="EMBL" id="JANBUJ010000895">
    <property type="protein sequence ID" value="KAJ2769633.1"/>
    <property type="molecule type" value="Genomic_DNA"/>
</dbReference>
<evidence type="ECO:0000313" key="2">
    <source>
        <dbReference type="Proteomes" id="UP001140234"/>
    </source>
</evidence>
<reference evidence="1" key="1">
    <citation type="submission" date="2022-07" db="EMBL/GenBank/DDBJ databases">
        <title>Phylogenomic reconstructions and comparative analyses of Kickxellomycotina fungi.</title>
        <authorList>
            <person name="Reynolds N.K."/>
            <person name="Stajich J.E."/>
            <person name="Barry K."/>
            <person name="Grigoriev I.V."/>
            <person name="Crous P."/>
            <person name="Smith M.E."/>
        </authorList>
    </citation>
    <scope>NUCLEOTIDE SEQUENCE</scope>
    <source>
        <strain evidence="1">CBS 109366</strain>
    </source>
</reference>
<protein>
    <submittedName>
        <fullName evidence="1">Uncharacterized protein</fullName>
    </submittedName>
</protein>
<sequence length="621" mass="68669">MEDHINVAIRVRPLNQRELRSTAAAQTSLPWLVQRDTITQRTHADGRAATGNSFTFDRVFDQAESTRSVYDNVVKSIIGSSMGGFNGTIFAYGQTSSGKTHTMHGSSSEPGIIKQAVEEMFDIVARDTSREYLVRVSFLEIYNEVLRDLLEPTRTNLKIHETAKREIFVGDLSEHIVFNPAQVEEILLKGDRNRHIAGTNMNERSSRSHTIFRMVIESREKIADGAGEDGEPGSKRQQQQQRLSTSSLASTDEFTGAVMVSCLNLVDLAGSERVGHTGAEGQRLKEGAHINKSLLALGSVIARLSEDGGDRGHIPYRDSKLTRILQPSLGGNARTLIICTITPSADYIDEALSTLKFASRAKTICNTPEVNEELRGDALLRRLKRASELEKEVAQMREIERKKIKIEADNEALLRQLWKSQKERERLQHELALQQRKVFLPVAAGADGVGGTRRQTWFPGLQAPLADGAPGDAEPMDTDGAANDGGGPDEPGAMAGLYRTAMGQVAELKAQNEALQKQHSQTDRRGRDTQIALERLVREHDLLLATLSQLAEAEAVPPSPARGPADTASPRELALIRRKIRALMRTIEASQKQCQKFRAQRPEAEFLELELQAARETLAQR</sequence>